<protein>
    <submittedName>
        <fullName evidence="8">Aldo/keto reductase</fullName>
    </submittedName>
</protein>
<dbReference type="Gene3D" id="3.20.20.100">
    <property type="entry name" value="NADP-dependent oxidoreductase domain"/>
    <property type="match status" value="1"/>
</dbReference>
<proteinExistence type="inferred from homology"/>
<comment type="caution">
    <text evidence="8">The sequence shown here is derived from an EMBL/GenBank/DDBJ whole genome shotgun (WGS) entry which is preliminary data.</text>
</comment>
<comment type="similarity">
    <text evidence="1">Belongs to the aldo/keto reductase family.</text>
</comment>
<dbReference type="InterPro" id="IPR036812">
    <property type="entry name" value="NAD(P)_OxRdtase_dom_sf"/>
</dbReference>
<dbReference type="SUPFAM" id="SSF51430">
    <property type="entry name" value="NAD(P)-linked oxidoreductase"/>
    <property type="match status" value="1"/>
</dbReference>
<dbReference type="PANTHER" id="PTHR43827">
    <property type="entry name" value="2,5-DIKETO-D-GLUCONIC ACID REDUCTASE"/>
    <property type="match status" value="1"/>
</dbReference>
<evidence type="ECO:0000256" key="5">
    <source>
        <dbReference type="PIRSR" id="PIRSR000097-2"/>
    </source>
</evidence>
<evidence type="ECO:0000256" key="1">
    <source>
        <dbReference type="ARBA" id="ARBA00007905"/>
    </source>
</evidence>
<dbReference type="GO" id="GO:0016616">
    <property type="term" value="F:oxidoreductase activity, acting on the CH-OH group of donors, NAD or NADP as acceptor"/>
    <property type="evidence" value="ECO:0007669"/>
    <property type="project" value="UniProtKB-ARBA"/>
</dbReference>
<feature type="site" description="Lowers pKa of active site Tyr" evidence="6">
    <location>
        <position position="78"/>
    </location>
</feature>
<feature type="binding site" evidence="5">
    <location>
        <position position="111"/>
    </location>
    <ligand>
        <name>substrate</name>
    </ligand>
</feature>
<dbReference type="InterPro" id="IPR018170">
    <property type="entry name" value="Aldo/ket_reductase_CS"/>
</dbReference>
<dbReference type="PIRSF" id="PIRSF000097">
    <property type="entry name" value="AKR"/>
    <property type="match status" value="1"/>
</dbReference>
<dbReference type="RefSeq" id="WP_227733485.1">
    <property type="nucleotide sequence ID" value="NZ_JAJEPV010000026.1"/>
</dbReference>
<reference evidence="8 9" key="1">
    <citation type="submission" date="2021-10" db="EMBL/GenBank/DDBJ databases">
        <title>Anaerobic single-cell dispensing facilitates the cultivation of human gut bacteria.</title>
        <authorList>
            <person name="Afrizal A."/>
        </authorList>
    </citation>
    <scope>NUCLEOTIDE SEQUENCE [LARGE SCALE GENOMIC DNA]</scope>
    <source>
        <strain evidence="8 9">CLA-AA-H273</strain>
    </source>
</reference>
<dbReference type="PROSITE" id="PS00062">
    <property type="entry name" value="ALDOKETO_REDUCTASE_2"/>
    <property type="match status" value="1"/>
</dbReference>
<dbReference type="Proteomes" id="UP001197795">
    <property type="component" value="Unassembled WGS sequence"/>
</dbReference>
<feature type="domain" description="NADP-dependent oxidoreductase" evidence="7">
    <location>
        <begin position="19"/>
        <end position="266"/>
    </location>
</feature>
<evidence type="ECO:0000256" key="2">
    <source>
        <dbReference type="ARBA" id="ARBA00022857"/>
    </source>
</evidence>
<gene>
    <name evidence="8" type="ORF">LKD75_11370</name>
</gene>
<evidence type="ECO:0000256" key="3">
    <source>
        <dbReference type="ARBA" id="ARBA00023002"/>
    </source>
</evidence>
<organism evidence="8 9">
    <name type="scientific">Waltera acetigignens</name>
    <dbReference type="NCBI Taxonomy" id="2981769"/>
    <lineage>
        <taxon>Bacteria</taxon>
        <taxon>Bacillati</taxon>
        <taxon>Bacillota</taxon>
        <taxon>Clostridia</taxon>
        <taxon>Lachnospirales</taxon>
        <taxon>Lachnospiraceae</taxon>
        <taxon>Waltera</taxon>
    </lineage>
</organism>
<dbReference type="PANTHER" id="PTHR43827:SF3">
    <property type="entry name" value="NADP-DEPENDENT OXIDOREDUCTASE DOMAIN-CONTAINING PROTEIN"/>
    <property type="match status" value="1"/>
</dbReference>
<evidence type="ECO:0000313" key="8">
    <source>
        <dbReference type="EMBL" id="MCC2120173.1"/>
    </source>
</evidence>
<dbReference type="Pfam" id="PF00248">
    <property type="entry name" value="Aldo_ket_red"/>
    <property type="match status" value="1"/>
</dbReference>
<dbReference type="FunFam" id="3.20.20.100:FF:000015">
    <property type="entry name" value="Oxidoreductase, aldo/keto reductase family"/>
    <property type="match status" value="1"/>
</dbReference>
<name>A0AAE3A2W6_9FIRM</name>
<sequence length="282" mass="31674">MKKMTDTFKLNNGYEIPCVGFGTWQTPDGDTAIKAVSEAIRAGYCHIDTAACYGNETSVGKGIKVSCVERSRLFVTGKVWNSDRGYGKTMVAFEKTMADLELDYLDLYLIHWPASSTQFEDWEQINLETWRAMTELYKAGRIKAIGVCNFLPHHLKALMETEVQPMVNQIEFHPGQMQEETVSYCKDHNIIVEAWSPLGTGRMLSNEMLKSIAAKYGKSAAQLCIRWCLQNGILPLPKSVTPSRIIENADVFDFEITNEDMEAINGMEYCGGSGLHPDKVDF</sequence>
<dbReference type="CDD" id="cd19071">
    <property type="entry name" value="AKR_AKR1-5-like"/>
    <property type="match status" value="1"/>
</dbReference>
<dbReference type="AlphaFoldDB" id="A0AAE3A2W6"/>
<evidence type="ECO:0000313" key="9">
    <source>
        <dbReference type="Proteomes" id="UP001197795"/>
    </source>
</evidence>
<dbReference type="InterPro" id="IPR020471">
    <property type="entry name" value="AKR"/>
</dbReference>
<keyword evidence="9" id="KW-1185">Reference proteome</keyword>
<dbReference type="InterPro" id="IPR023210">
    <property type="entry name" value="NADP_OxRdtase_dom"/>
</dbReference>
<dbReference type="PRINTS" id="PR00069">
    <property type="entry name" value="ALDKETRDTASE"/>
</dbReference>
<dbReference type="PROSITE" id="PS00063">
    <property type="entry name" value="ALDOKETO_REDUCTASE_3"/>
    <property type="match status" value="1"/>
</dbReference>
<dbReference type="EMBL" id="JAJEPV010000026">
    <property type="protein sequence ID" value="MCC2120173.1"/>
    <property type="molecule type" value="Genomic_DNA"/>
</dbReference>
<feature type="active site" description="Proton donor" evidence="4">
    <location>
        <position position="53"/>
    </location>
</feature>
<evidence type="ECO:0000259" key="7">
    <source>
        <dbReference type="Pfam" id="PF00248"/>
    </source>
</evidence>
<accession>A0AAE3A2W6</accession>
<keyword evidence="2" id="KW-0521">NADP</keyword>
<evidence type="ECO:0000256" key="4">
    <source>
        <dbReference type="PIRSR" id="PIRSR000097-1"/>
    </source>
</evidence>
<evidence type="ECO:0000256" key="6">
    <source>
        <dbReference type="PIRSR" id="PIRSR000097-3"/>
    </source>
</evidence>
<keyword evidence="3" id="KW-0560">Oxidoreductase</keyword>